<reference evidence="1" key="1">
    <citation type="submission" date="2020-10" db="EMBL/GenBank/DDBJ databases">
        <authorList>
            <person name="Gilroy R."/>
        </authorList>
    </citation>
    <scope>NUCLEOTIDE SEQUENCE</scope>
    <source>
        <strain evidence="1">11159</strain>
    </source>
</reference>
<name>A0A9D9GXF9_9BACL</name>
<dbReference type="Proteomes" id="UP000823613">
    <property type="component" value="Unassembled WGS sequence"/>
</dbReference>
<dbReference type="AlphaFoldDB" id="A0A9D9GXF9"/>
<evidence type="ECO:0000313" key="2">
    <source>
        <dbReference type="Proteomes" id="UP000823613"/>
    </source>
</evidence>
<gene>
    <name evidence="1" type="ORF">IAC58_03015</name>
</gene>
<comment type="caution">
    <text evidence="1">The sequence shown here is derived from an EMBL/GenBank/DDBJ whole genome shotgun (WGS) entry which is preliminary data.</text>
</comment>
<evidence type="ECO:0000313" key="1">
    <source>
        <dbReference type="EMBL" id="MBO8427508.1"/>
    </source>
</evidence>
<sequence>MNKYLFSSVIKAYFKDEYEVSNTTLMYNTTDFIIRKEIIESKIKLKM</sequence>
<organism evidence="1 2">
    <name type="scientific">Candidatus Onthovivens merdipullorum</name>
    <dbReference type="NCBI Taxonomy" id="2840889"/>
    <lineage>
        <taxon>Bacteria</taxon>
        <taxon>Bacillati</taxon>
        <taxon>Bacillota</taxon>
        <taxon>Bacilli</taxon>
        <taxon>Bacillales</taxon>
        <taxon>Candidatus Onthovivens</taxon>
    </lineage>
</organism>
<reference evidence="1" key="2">
    <citation type="journal article" date="2021" name="PeerJ">
        <title>Extensive microbial diversity within the chicken gut microbiome revealed by metagenomics and culture.</title>
        <authorList>
            <person name="Gilroy R."/>
            <person name="Ravi A."/>
            <person name="Getino M."/>
            <person name="Pursley I."/>
            <person name="Horton D.L."/>
            <person name="Alikhan N.F."/>
            <person name="Baker D."/>
            <person name="Gharbi K."/>
            <person name="Hall N."/>
            <person name="Watson M."/>
            <person name="Adriaenssens E.M."/>
            <person name="Foster-Nyarko E."/>
            <person name="Jarju S."/>
            <person name="Secka A."/>
            <person name="Antonio M."/>
            <person name="Oren A."/>
            <person name="Chaudhuri R.R."/>
            <person name="La Ragione R."/>
            <person name="Hildebrand F."/>
            <person name="Pallen M.J."/>
        </authorList>
    </citation>
    <scope>NUCLEOTIDE SEQUENCE</scope>
    <source>
        <strain evidence="1">11159</strain>
    </source>
</reference>
<accession>A0A9D9GXF9</accession>
<dbReference type="EMBL" id="JADIMY010000065">
    <property type="protein sequence ID" value="MBO8427508.1"/>
    <property type="molecule type" value="Genomic_DNA"/>
</dbReference>
<proteinExistence type="predicted"/>
<protein>
    <submittedName>
        <fullName evidence="1">Uncharacterized protein</fullName>
    </submittedName>
</protein>